<evidence type="ECO:0000259" key="1">
    <source>
        <dbReference type="Pfam" id="PF01627"/>
    </source>
</evidence>
<dbReference type="Gene3D" id="1.20.120.160">
    <property type="entry name" value="HPT domain"/>
    <property type="match status" value="1"/>
</dbReference>
<evidence type="ECO:0000313" key="2">
    <source>
        <dbReference type="EMBL" id="MPM86552.1"/>
    </source>
</evidence>
<feature type="domain" description="HPt" evidence="1">
    <location>
        <begin position="37"/>
        <end position="111"/>
    </location>
</feature>
<dbReference type="InterPro" id="IPR036641">
    <property type="entry name" value="HPT_dom_sf"/>
</dbReference>
<dbReference type="GO" id="GO:0000160">
    <property type="term" value="P:phosphorelay signal transduction system"/>
    <property type="evidence" value="ECO:0007669"/>
    <property type="project" value="InterPro"/>
</dbReference>
<dbReference type="EMBL" id="VSSQ01034560">
    <property type="protein sequence ID" value="MPM86552.1"/>
    <property type="molecule type" value="Genomic_DNA"/>
</dbReference>
<name>A0A645DDB1_9ZZZZ</name>
<sequence>MNINRLQQAGIDYKGGLARFLGDQELYEMVLMAFLTDDNLEKARLALGRGDREALFSCAHELKGSSGNSNMTGLYAASCELVSLLRGGADIGGAETAAGFARFEKAYTAAREGIKEASEA</sequence>
<comment type="caution">
    <text evidence="2">The sequence shown here is derived from an EMBL/GenBank/DDBJ whole genome shotgun (WGS) entry which is preliminary data.</text>
</comment>
<reference evidence="2" key="1">
    <citation type="submission" date="2019-08" db="EMBL/GenBank/DDBJ databases">
        <authorList>
            <person name="Kucharzyk K."/>
            <person name="Murdoch R.W."/>
            <person name="Higgins S."/>
            <person name="Loffler F."/>
        </authorList>
    </citation>
    <scope>NUCLEOTIDE SEQUENCE</scope>
</reference>
<gene>
    <name evidence="2" type="ORF">SDC9_133641</name>
</gene>
<proteinExistence type="predicted"/>
<organism evidence="2">
    <name type="scientific">bioreactor metagenome</name>
    <dbReference type="NCBI Taxonomy" id="1076179"/>
    <lineage>
        <taxon>unclassified sequences</taxon>
        <taxon>metagenomes</taxon>
        <taxon>ecological metagenomes</taxon>
    </lineage>
</organism>
<protein>
    <recommendedName>
        <fullName evidence="1">HPt domain-containing protein</fullName>
    </recommendedName>
</protein>
<accession>A0A645DDB1</accession>
<dbReference type="AlphaFoldDB" id="A0A645DDB1"/>
<dbReference type="InterPro" id="IPR008207">
    <property type="entry name" value="Sig_transdc_His_kin_Hpt_dom"/>
</dbReference>
<dbReference type="SUPFAM" id="SSF47226">
    <property type="entry name" value="Histidine-containing phosphotransfer domain, HPT domain"/>
    <property type="match status" value="1"/>
</dbReference>
<dbReference type="Pfam" id="PF01627">
    <property type="entry name" value="Hpt"/>
    <property type="match status" value="1"/>
</dbReference>